<dbReference type="Proteomes" id="UP001195422">
    <property type="component" value="Unassembled WGS sequence"/>
</dbReference>
<accession>A0ABS4XLF8</accession>
<gene>
    <name evidence="2" type="ORF">JOF39_000296</name>
</gene>
<protein>
    <submittedName>
        <fullName evidence="2">Uncharacterized protein (DUF2236 family)</fullName>
    </submittedName>
</protein>
<dbReference type="InterPro" id="IPR018713">
    <property type="entry name" value="MPAB/Lcp_cat_dom"/>
</dbReference>
<dbReference type="PANTHER" id="PTHR36151">
    <property type="entry name" value="BLR2777 PROTEIN"/>
    <property type="match status" value="1"/>
</dbReference>
<evidence type="ECO:0000313" key="3">
    <source>
        <dbReference type="Proteomes" id="UP001195422"/>
    </source>
</evidence>
<proteinExistence type="predicted"/>
<dbReference type="EMBL" id="JAGIOJ010000001">
    <property type="protein sequence ID" value="MBP2397215.1"/>
    <property type="molecule type" value="Genomic_DNA"/>
</dbReference>
<dbReference type="RefSeq" id="WP_188949934.1">
    <property type="nucleotide sequence ID" value="NZ_BMPH01000018.1"/>
</dbReference>
<keyword evidence="3" id="KW-1185">Reference proteome</keyword>
<dbReference type="PANTHER" id="PTHR36151:SF3">
    <property type="entry name" value="ER-BOUND OXYGENASE MPAB_MPAB'_RUBBER OXYGENASE CATALYTIC DOMAIN-CONTAINING PROTEIN"/>
    <property type="match status" value="1"/>
</dbReference>
<comment type="caution">
    <text evidence="2">The sequence shown here is derived from an EMBL/GenBank/DDBJ whole genome shotgun (WGS) entry which is preliminary data.</text>
</comment>
<name>A0ABS4XLF8_GLUPR</name>
<sequence length="281" mass="31315">MNPQPEPQPFPRDQLAKAAPESALLLGAGRAILLQLAHPQIGRAIAEHSDFAANPLSRLLHTLGYIYALSNGTAEQQRTIIDYVDAAHRPVRGARDKATGAPAYSALDPRLQQWVAATLFDSARVIGSQVLPAWDHHASEELYRQYARLGDALQMPTHFWPETEAGFNDYFAGVTANLHVTDQIRKLADELFTGSRAPWWIRVALPLMRDVTIAQLPPRIREQFGYELTRRVELRNRVTVRAAWAASRIFPKAIRHLPMKLMLRHVDGMASGAKSPAQPSS</sequence>
<dbReference type="Pfam" id="PF09995">
    <property type="entry name" value="MPAB_Lcp_cat"/>
    <property type="match status" value="1"/>
</dbReference>
<evidence type="ECO:0000259" key="1">
    <source>
        <dbReference type="Pfam" id="PF09995"/>
    </source>
</evidence>
<reference evidence="2 3" key="1">
    <citation type="submission" date="2021-03" db="EMBL/GenBank/DDBJ databases">
        <title>Sequencing the genomes of 1000 actinobacteria strains.</title>
        <authorList>
            <person name="Klenk H.-P."/>
        </authorList>
    </citation>
    <scope>NUCLEOTIDE SEQUENCE [LARGE SCALE GENOMIC DNA]</scope>
    <source>
        <strain evidence="2 3">DSM 20168</strain>
    </source>
</reference>
<feature type="domain" description="ER-bound oxygenase mpaB/mpaB'/Rubber oxygenase catalytic" evidence="1">
    <location>
        <begin position="21"/>
        <end position="243"/>
    </location>
</feature>
<evidence type="ECO:0000313" key="2">
    <source>
        <dbReference type="EMBL" id="MBP2397215.1"/>
    </source>
</evidence>
<organism evidence="2 3">
    <name type="scientific">Glutamicibacter protophormiae</name>
    <name type="common">Brevibacterium protophormiae</name>
    <dbReference type="NCBI Taxonomy" id="37930"/>
    <lineage>
        <taxon>Bacteria</taxon>
        <taxon>Bacillati</taxon>
        <taxon>Actinomycetota</taxon>
        <taxon>Actinomycetes</taxon>
        <taxon>Micrococcales</taxon>
        <taxon>Micrococcaceae</taxon>
        <taxon>Glutamicibacter</taxon>
    </lineage>
</organism>